<feature type="compositionally biased region" description="Gly residues" evidence="1">
    <location>
        <begin position="177"/>
        <end position="207"/>
    </location>
</feature>
<organism evidence="2 3">
    <name type="scientific">Striga asiatica</name>
    <name type="common">Asiatic witchweed</name>
    <name type="synonym">Buchnera asiatica</name>
    <dbReference type="NCBI Taxonomy" id="4170"/>
    <lineage>
        <taxon>Eukaryota</taxon>
        <taxon>Viridiplantae</taxon>
        <taxon>Streptophyta</taxon>
        <taxon>Embryophyta</taxon>
        <taxon>Tracheophyta</taxon>
        <taxon>Spermatophyta</taxon>
        <taxon>Magnoliopsida</taxon>
        <taxon>eudicotyledons</taxon>
        <taxon>Gunneridae</taxon>
        <taxon>Pentapetalae</taxon>
        <taxon>asterids</taxon>
        <taxon>lamiids</taxon>
        <taxon>Lamiales</taxon>
        <taxon>Orobanchaceae</taxon>
        <taxon>Buchnereae</taxon>
        <taxon>Striga</taxon>
    </lineage>
</organism>
<proteinExistence type="predicted"/>
<feature type="compositionally biased region" description="Pro residues" evidence="1">
    <location>
        <begin position="257"/>
        <end position="266"/>
    </location>
</feature>
<gene>
    <name evidence="2" type="ORF">STAS_03380</name>
</gene>
<feature type="compositionally biased region" description="Low complexity" evidence="1">
    <location>
        <begin position="124"/>
        <end position="133"/>
    </location>
</feature>
<evidence type="ECO:0000256" key="1">
    <source>
        <dbReference type="SAM" id="MobiDB-lite"/>
    </source>
</evidence>
<dbReference type="EMBL" id="BKCP01002113">
    <property type="protein sequence ID" value="GER27658.1"/>
    <property type="molecule type" value="Genomic_DNA"/>
</dbReference>
<accession>A0A5A7P592</accession>
<feature type="region of interest" description="Disordered" evidence="1">
    <location>
        <begin position="123"/>
        <end position="275"/>
    </location>
</feature>
<protein>
    <submittedName>
        <fullName evidence="2">Polar tube protein 1</fullName>
    </submittedName>
</protein>
<sequence length="373" mass="37674">MQRLENTSANFGNLLAADRQTFLDHINLLLFNSNYKIQVGFDDGNYFWFPSQYRNFQIFNQLQQLNAGQAIQFLDFANAIFDDKHYRKELEFDAATATFTLVDLEPAGQIPVIVQPGGGGGGANQIPAIIPQQPGGGGGDGVGQPGGGGAGQIPVIVQPGGGGGGANQIPAIIPQQPGGGGGDGAGQPGGGGAGQIPAGGGSGGGAGQIPVPQQPGGGSGGGGGQPGGGGGVGQIPVPQQPGGGIGGSNSGSSNPANPAPVVPQPLQPGGGNPPRMGHVAAKLSFVKAIADAFLHFTTDVNNPVSAQQLTHFVVDRLTSAGIPFDADKLHEPLVSTLDLLTDDLDQVYGGQIIKATNGWYLEVHGSTDERQLH</sequence>
<dbReference type="Proteomes" id="UP000325081">
    <property type="component" value="Unassembled WGS sequence"/>
</dbReference>
<evidence type="ECO:0000313" key="2">
    <source>
        <dbReference type="EMBL" id="GER27658.1"/>
    </source>
</evidence>
<feature type="compositionally biased region" description="Gly residues" evidence="1">
    <location>
        <begin position="134"/>
        <end position="151"/>
    </location>
</feature>
<feature type="compositionally biased region" description="Gly residues" evidence="1">
    <location>
        <begin position="215"/>
        <end position="233"/>
    </location>
</feature>
<reference evidence="3" key="1">
    <citation type="journal article" date="2019" name="Curr. Biol.">
        <title>Genome Sequence of Striga asiatica Provides Insight into the Evolution of Plant Parasitism.</title>
        <authorList>
            <person name="Yoshida S."/>
            <person name="Kim S."/>
            <person name="Wafula E.K."/>
            <person name="Tanskanen J."/>
            <person name="Kim Y.M."/>
            <person name="Honaas L."/>
            <person name="Yang Z."/>
            <person name="Spallek T."/>
            <person name="Conn C.E."/>
            <person name="Ichihashi Y."/>
            <person name="Cheong K."/>
            <person name="Cui S."/>
            <person name="Der J.P."/>
            <person name="Gundlach H."/>
            <person name="Jiao Y."/>
            <person name="Hori C."/>
            <person name="Ishida J.K."/>
            <person name="Kasahara H."/>
            <person name="Kiba T."/>
            <person name="Kim M.S."/>
            <person name="Koo N."/>
            <person name="Laohavisit A."/>
            <person name="Lee Y.H."/>
            <person name="Lumba S."/>
            <person name="McCourt P."/>
            <person name="Mortimer J.C."/>
            <person name="Mutuku J.M."/>
            <person name="Nomura T."/>
            <person name="Sasaki-Sekimoto Y."/>
            <person name="Seto Y."/>
            <person name="Wang Y."/>
            <person name="Wakatake T."/>
            <person name="Sakakibara H."/>
            <person name="Demura T."/>
            <person name="Yamaguchi S."/>
            <person name="Yoneyama K."/>
            <person name="Manabe R.I."/>
            <person name="Nelson D.C."/>
            <person name="Schulman A.H."/>
            <person name="Timko M.P."/>
            <person name="dePamphilis C.W."/>
            <person name="Choi D."/>
            <person name="Shirasu K."/>
        </authorList>
    </citation>
    <scope>NUCLEOTIDE SEQUENCE [LARGE SCALE GENOMIC DNA]</scope>
    <source>
        <strain evidence="3">cv. UVA1</strain>
    </source>
</reference>
<feature type="compositionally biased region" description="Low complexity" evidence="1">
    <location>
        <begin position="167"/>
        <end position="176"/>
    </location>
</feature>
<dbReference type="AlphaFoldDB" id="A0A5A7P592"/>
<name>A0A5A7P592_STRAF</name>
<keyword evidence="3" id="KW-1185">Reference proteome</keyword>
<comment type="caution">
    <text evidence="2">The sequence shown here is derived from an EMBL/GenBank/DDBJ whole genome shotgun (WGS) entry which is preliminary data.</text>
</comment>
<evidence type="ECO:0000313" key="3">
    <source>
        <dbReference type="Proteomes" id="UP000325081"/>
    </source>
</evidence>